<dbReference type="GO" id="GO:0015976">
    <property type="term" value="P:carbon utilization"/>
    <property type="evidence" value="ECO:0007669"/>
    <property type="project" value="InterPro"/>
</dbReference>
<dbReference type="PROSITE" id="PS00704">
    <property type="entry name" value="PROK_CO2_ANHYDRASE_1"/>
    <property type="match status" value="1"/>
</dbReference>
<dbReference type="PANTHER" id="PTHR11002:SF79">
    <property type="entry name" value="CARBONIC ANHYDRASE 2"/>
    <property type="match status" value="1"/>
</dbReference>
<dbReference type="InterPro" id="IPR001765">
    <property type="entry name" value="Carbonic_anhydrase"/>
</dbReference>
<dbReference type="GO" id="GO:0008270">
    <property type="term" value="F:zinc ion binding"/>
    <property type="evidence" value="ECO:0007669"/>
    <property type="project" value="UniProtKB-UniRule"/>
</dbReference>
<feature type="binding site" evidence="6">
    <location>
        <position position="105"/>
    </location>
    <ligand>
        <name>Zn(2+)</name>
        <dbReference type="ChEBI" id="CHEBI:29105"/>
    </ligand>
</feature>
<dbReference type="SMART" id="SM00947">
    <property type="entry name" value="Pro_CA"/>
    <property type="match status" value="1"/>
</dbReference>
<evidence type="ECO:0000256" key="4">
    <source>
        <dbReference type="ARBA" id="ARBA00023239"/>
    </source>
</evidence>
<dbReference type="InterPro" id="IPR036874">
    <property type="entry name" value="Carbonic_anhydrase_sf"/>
</dbReference>
<reference evidence="8" key="1">
    <citation type="submission" date="2020-01" db="EMBL/GenBank/DDBJ databases">
        <authorList>
            <person name="Meier V. D."/>
            <person name="Meier V D."/>
        </authorList>
    </citation>
    <scope>NUCLEOTIDE SEQUENCE</scope>
    <source>
        <strain evidence="8">HLG_WM_MAG_10</strain>
    </source>
</reference>
<dbReference type="SUPFAM" id="SSF53056">
    <property type="entry name" value="beta-carbonic anhydrase, cab"/>
    <property type="match status" value="1"/>
</dbReference>
<dbReference type="EMBL" id="CACVAQ010000333">
    <property type="protein sequence ID" value="CAA6823793.1"/>
    <property type="molecule type" value="Genomic_DNA"/>
</dbReference>
<evidence type="ECO:0000256" key="5">
    <source>
        <dbReference type="ARBA" id="ARBA00048348"/>
    </source>
</evidence>
<proteinExistence type="inferred from homology"/>
<keyword evidence="4 7" id="KW-0456">Lyase</keyword>
<dbReference type="EC" id="4.2.1.1" evidence="2 7"/>
<dbReference type="InterPro" id="IPR015892">
    <property type="entry name" value="Carbonic_anhydrase_CS"/>
</dbReference>
<organism evidence="8">
    <name type="scientific">uncultured Aureispira sp</name>
    <dbReference type="NCBI Taxonomy" id="1331704"/>
    <lineage>
        <taxon>Bacteria</taxon>
        <taxon>Pseudomonadati</taxon>
        <taxon>Bacteroidota</taxon>
        <taxon>Saprospiria</taxon>
        <taxon>Saprospirales</taxon>
        <taxon>Saprospiraceae</taxon>
        <taxon>Aureispira</taxon>
        <taxon>environmental samples</taxon>
    </lineage>
</organism>
<accession>A0A6S6U4P9</accession>
<comment type="similarity">
    <text evidence="1 7">Belongs to the beta-class carbonic anhydrase family.</text>
</comment>
<dbReference type="PANTHER" id="PTHR11002">
    <property type="entry name" value="CARBONIC ANHYDRASE"/>
    <property type="match status" value="1"/>
</dbReference>
<keyword evidence="6" id="KW-0479">Metal-binding</keyword>
<gene>
    <name evidence="8" type="ORF">HELGO_WM47493</name>
</gene>
<comment type="catalytic activity">
    <reaction evidence="5 7">
        <text>hydrogencarbonate + H(+) = CO2 + H2O</text>
        <dbReference type="Rhea" id="RHEA:10748"/>
        <dbReference type="ChEBI" id="CHEBI:15377"/>
        <dbReference type="ChEBI" id="CHEBI:15378"/>
        <dbReference type="ChEBI" id="CHEBI:16526"/>
        <dbReference type="ChEBI" id="CHEBI:17544"/>
        <dbReference type="EC" id="4.2.1.1"/>
    </reaction>
</comment>
<feature type="binding site" evidence="6">
    <location>
        <position position="108"/>
    </location>
    <ligand>
        <name>Zn(2+)</name>
        <dbReference type="ChEBI" id="CHEBI:29105"/>
    </ligand>
</feature>
<evidence type="ECO:0000256" key="7">
    <source>
        <dbReference type="RuleBase" id="RU003956"/>
    </source>
</evidence>
<sequence length="193" mass="20590">MANNISWQDALNRLKDGNINFVEDSLDGKLQNSSRRGELTSGQDPYAIILSCADSRVVPELSFDTGLGELFVIRVAGNVANTSSIASIEYAVAHLGVNLIVVMGHENCGAITAALAGGDNGYNLNHLLGHVVPAINASESKEVNTVVKVNAHLTCKQLVSRSPIIEAAEQSKKLKIIPAFYNLATGKIDFSEE</sequence>
<evidence type="ECO:0000313" key="8">
    <source>
        <dbReference type="EMBL" id="CAA6823793.1"/>
    </source>
</evidence>
<dbReference type="Pfam" id="PF00484">
    <property type="entry name" value="Pro_CA"/>
    <property type="match status" value="1"/>
</dbReference>
<evidence type="ECO:0000256" key="1">
    <source>
        <dbReference type="ARBA" id="ARBA00006217"/>
    </source>
</evidence>
<comment type="function">
    <text evidence="7">Reversible hydration of carbon dioxide.</text>
</comment>
<dbReference type="GO" id="GO:0004089">
    <property type="term" value="F:carbonate dehydratase activity"/>
    <property type="evidence" value="ECO:0007669"/>
    <property type="project" value="UniProtKB-UniRule"/>
</dbReference>
<name>A0A6S6U4P9_9BACT</name>
<keyword evidence="3 6" id="KW-0862">Zinc</keyword>
<comment type="cofactor">
    <cofactor evidence="6">
        <name>Zn(2+)</name>
        <dbReference type="ChEBI" id="CHEBI:29105"/>
    </cofactor>
    <text evidence="6">Binds 1 zinc ion per subunit.</text>
</comment>
<feature type="binding site" evidence="6">
    <location>
        <position position="52"/>
    </location>
    <ligand>
        <name>Zn(2+)</name>
        <dbReference type="ChEBI" id="CHEBI:29105"/>
    </ligand>
</feature>
<dbReference type="AlphaFoldDB" id="A0A6S6U4P9"/>
<evidence type="ECO:0000256" key="2">
    <source>
        <dbReference type="ARBA" id="ARBA00012925"/>
    </source>
</evidence>
<feature type="binding site" evidence="6">
    <location>
        <position position="54"/>
    </location>
    <ligand>
        <name>Zn(2+)</name>
        <dbReference type="ChEBI" id="CHEBI:29105"/>
    </ligand>
</feature>
<evidence type="ECO:0000256" key="6">
    <source>
        <dbReference type="PIRSR" id="PIRSR601765-1"/>
    </source>
</evidence>
<dbReference type="Gene3D" id="3.40.1050.10">
    <property type="entry name" value="Carbonic anhydrase"/>
    <property type="match status" value="1"/>
</dbReference>
<protein>
    <recommendedName>
        <fullName evidence="2 7">Carbonic anhydrase</fullName>
        <ecNumber evidence="2 7">4.2.1.1</ecNumber>
    </recommendedName>
    <alternativeName>
        <fullName evidence="7">Carbonate dehydratase</fullName>
    </alternativeName>
</protein>
<dbReference type="PROSITE" id="PS00705">
    <property type="entry name" value="PROK_CO2_ANHYDRASE_2"/>
    <property type="match status" value="1"/>
</dbReference>
<evidence type="ECO:0000256" key="3">
    <source>
        <dbReference type="ARBA" id="ARBA00022833"/>
    </source>
</evidence>
<dbReference type="CDD" id="cd03378">
    <property type="entry name" value="beta_CA_cladeC"/>
    <property type="match status" value="1"/>
</dbReference>